<accession>A0A669Q4V1</accession>
<dbReference type="Ensembl" id="ENSPCLT00000019561.1">
    <property type="protein sequence ID" value="ENSPCLP00000014810.1"/>
    <property type="gene ID" value="ENSPCLG00000012116.1"/>
</dbReference>
<evidence type="ECO:0000313" key="10">
    <source>
        <dbReference type="Ensembl" id="ENSPCLP00000014810.1"/>
    </source>
</evidence>
<keyword evidence="3" id="KW-0677">Repeat</keyword>
<evidence type="ECO:0000259" key="9">
    <source>
        <dbReference type="PROSITE" id="PS50157"/>
    </source>
</evidence>
<dbReference type="Pfam" id="PF13912">
    <property type="entry name" value="zf-C2H2_6"/>
    <property type="match status" value="2"/>
</dbReference>
<dbReference type="SMART" id="SM00355">
    <property type="entry name" value="ZnF_C2H2"/>
    <property type="match status" value="6"/>
</dbReference>
<dbReference type="AlphaFoldDB" id="A0A669Q4V1"/>
<evidence type="ECO:0000313" key="11">
    <source>
        <dbReference type="Proteomes" id="UP000472261"/>
    </source>
</evidence>
<dbReference type="OMA" id="QADCSEL"/>
<dbReference type="InterPro" id="IPR013087">
    <property type="entry name" value="Znf_C2H2_type"/>
</dbReference>
<dbReference type="PANTHER" id="PTHR24394:SF29">
    <property type="entry name" value="MYONEURIN"/>
    <property type="match status" value="1"/>
</dbReference>
<dbReference type="PANTHER" id="PTHR24394">
    <property type="entry name" value="ZINC FINGER PROTEIN"/>
    <property type="match status" value="1"/>
</dbReference>
<reference evidence="10" key="1">
    <citation type="submission" date="2025-08" db="UniProtKB">
        <authorList>
            <consortium name="Ensembl"/>
        </authorList>
    </citation>
    <scope>IDENTIFICATION</scope>
</reference>
<dbReference type="SUPFAM" id="SSF57667">
    <property type="entry name" value="beta-beta-alpha zinc fingers"/>
    <property type="match status" value="3"/>
</dbReference>
<dbReference type="GO" id="GO:0003690">
    <property type="term" value="F:double-stranded DNA binding"/>
    <property type="evidence" value="ECO:0007669"/>
    <property type="project" value="UniProtKB-ARBA"/>
</dbReference>
<feature type="domain" description="C2H2-type" evidence="9">
    <location>
        <begin position="271"/>
        <end position="298"/>
    </location>
</feature>
<dbReference type="FunFam" id="3.30.160.60:FF:000446">
    <property type="entry name" value="Zinc finger protein"/>
    <property type="match status" value="1"/>
</dbReference>
<dbReference type="Gene3D" id="3.30.160.60">
    <property type="entry name" value="Classic Zinc Finger"/>
    <property type="match status" value="5"/>
</dbReference>
<dbReference type="FunFam" id="3.30.160.60:FF:000690">
    <property type="entry name" value="Zinc finger protein 354C"/>
    <property type="match status" value="1"/>
</dbReference>
<evidence type="ECO:0000256" key="3">
    <source>
        <dbReference type="ARBA" id="ARBA00022737"/>
    </source>
</evidence>
<keyword evidence="4 7" id="KW-0863">Zinc-finger</keyword>
<dbReference type="FunFam" id="3.30.160.60:FF:000688">
    <property type="entry name" value="zinc finger protein 197 isoform X1"/>
    <property type="match status" value="1"/>
</dbReference>
<feature type="domain" description="C2H2-type" evidence="9">
    <location>
        <begin position="328"/>
        <end position="348"/>
    </location>
</feature>
<dbReference type="GO" id="GO:0005634">
    <property type="term" value="C:nucleus"/>
    <property type="evidence" value="ECO:0007669"/>
    <property type="project" value="UniProtKB-SubCell"/>
</dbReference>
<feature type="domain" description="C2H2-type" evidence="9">
    <location>
        <begin position="182"/>
        <end position="205"/>
    </location>
</feature>
<name>A0A669Q4V1_PHACC</name>
<evidence type="ECO:0000256" key="1">
    <source>
        <dbReference type="ARBA" id="ARBA00004123"/>
    </source>
</evidence>
<evidence type="ECO:0000256" key="6">
    <source>
        <dbReference type="ARBA" id="ARBA00023242"/>
    </source>
</evidence>
<keyword evidence="6" id="KW-0539">Nucleus</keyword>
<proteinExistence type="predicted"/>
<dbReference type="Pfam" id="PF12874">
    <property type="entry name" value="zf-met"/>
    <property type="match status" value="1"/>
</dbReference>
<dbReference type="Proteomes" id="UP000472261">
    <property type="component" value="Unplaced"/>
</dbReference>
<feature type="compositionally biased region" description="Basic and acidic residues" evidence="8">
    <location>
        <begin position="150"/>
        <end position="162"/>
    </location>
</feature>
<evidence type="ECO:0000256" key="8">
    <source>
        <dbReference type="SAM" id="MobiDB-lite"/>
    </source>
</evidence>
<feature type="domain" description="C2H2-type" evidence="9">
    <location>
        <begin position="299"/>
        <end position="327"/>
    </location>
</feature>
<feature type="compositionally biased region" description="Acidic residues" evidence="8">
    <location>
        <begin position="137"/>
        <end position="149"/>
    </location>
</feature>
<dbReference type="GO" id="GO:0000981">
    <property type="term" value="F:DNA-binding transcription factor activity, RNA polymerase II-specific"/>
    <property type="evidence" value="ECO:0007669"/>
    <property type="project" value="TreeGrafter"/>
</dbReference>
<organism evidence="10 11">
    <name type="scientific">Phasianus colchicus</name>
    <name type="common">Common pheasant</name>
    <dbReference type="NCBI Taxonomy" id="9054"/>
    <lineage>
        <taxon>Eukaryota</taxon>
        <taxon>Metazoa</taxon>
        <taxon>Chordata</taxon>
        <taxon>Craniata</taxon>
        <taxon>Vertebrata</taxon>
        <taxon>Euteleostomi</taxon>
        <taxon>Archelosauria</taxon>
        <taxon>Archosauria</taxon>
        <taxon>Dinosauria</taxon>
        <taxon>Saurischia</taxon>
        <taxon>Theropoda</taxon>
        <taxon>Coelurosauria</taxon>
        <taxon>Aves</taxon>
        <taxon>Neognathae</taxon>
        <taxon>Galloanserae</taxon>
        <taxon>Galliformes</taxon>
        <taxon>Phasianidae</taxon>
        <taxon>Phasianinae</taxon>
        <taxon>Phasianus</taxon>
    </lineage>
</organism>
<comment type="subcellular location">
    <subcellularLocation>
        <location evidence="1">Nucleus</location>
    </subcellularLocation>
</comment>
<dbReference type="PROSITE" id="PS50157">
    <property type="entry name" value="ZINC_FINGER_C2H2_2"/>
    <property type="match status" value="6"/>
</dbReference>
<dbReference type="PROSITE" id="PS00028">
    <property type="entry name" value="ZINC_FINGER_C2H2_1"/>
    <property type="match status" value="5"/>
</dbReference>
<dbReference type="GO" id="GO:0008270">
    <property type="term" value="F:zinc ion binding"/>
    <property type="evidence" value="ECO:0007669"/>
    <property type="project" value="UniProtKB-KW"/>
</dbReference>
<evidence type="ECO:0000256" key="2">
    <source>
        <dbReference type="ARBA" id="ARBA00022723"/>
    </source>
</evidence>
<reference evidence="10" key="2">
    <citation type="submission" date="2025-09" db="UniProtKB">
        <authorList>
            <consortium name="Ensembl"/>
        </authorList>
    </citation>
    <scope>IDENTIFICATION</scope>
</reference>
<keyword evidence="11" id="KW-1185">Reference proteome</keyword>
<feature type="compositionally biased region" description="Acidic residues" evidence="8">
    <location>
        <begin position="118"/>
        <end position="129"/>
    </location>
</feature>
<feature type="region of interest" description="Disordered" evidence="8">
    <location>
        <begin position="60"/>
        <end position="162"/>
    </location>
</feature>
<dbReference type="FunFam" id="3.30.160.60:FF:004075">
    <property type="match status" value="1"/>
</dbReference>
<evidence type="ECO:0000256" key="7">
    <source>
        <dbReference type="PROSITE-ProRule" id="PRU00042"/>
    </source>
</evidence>
<evidence type="ECO:0000256" key="4">
    <source>
        <dbReference type="ARBA" id="ARBA00022771"/>
    </source>
</evidence>
<dbReference type="Pfam" id="PF00096">
    <property type="entry name" value="zf-C2H2"/>
    <property type="match status" value="2"/>
</dbReference>
<dbReference type="InterPro" id="IPR036236">
    <property type="entry name" value="Znf_C2H2_sf"/>
</dbReference>
<feature type="domain" description="C2H2-type" evidence="9">
    <location>
        <begin position="242"/>
        <end position="270"/>
    </location>
</feature>
<protein>
    <recommendedName>
        <fullName evidence="9">C2H2-type domain-containing protein</fullName>
    </recommendedName>
</protein>
<evidence type="ECO:0000256" key="5">
    <source>
        <dbReference type="ARBA" id="ARBA00022833"/>
    </source>
</evidence>
<feature type="domain" description="C2H2-type" evidence="9">
    <location>
        <begin position="213"/>
        <end position="241"/>
    </location>
</feature>
<keyword evidence="5" id="KW-0862">Zinc</keyword>
<sequence>MFFCFNRKIHESGQERKRMPVYWMVVPPTCRPNAASCDKDSDREIWDGMPEVVLEKGAMHKESASCEGEPARPAVTQADCSELQEEQKQKCTESQRGMETLAEEGNEAEGGKSVKGEEEGDYEAEYSDVEDTRDNDEAFTEEDDEDDECSNEKGAEEHESAEELKIKKVNKSGVNKKSTYVIRCNKCNEQFVSRKKYVDHCRDIHQCLPGKVYQCDICSKSFASYNSWKEHRACVHTDERQFACSLCNATFKRKRDVRTHYVRKHEGERLFKCDVCGKHFATNEYLKCHKRCHMGAKPYKCEVCGKTFGLRASLAQHSNRIHTGEKPYKCRACERTFTDMSTLRRHMRHKREWF</sequence>
<keyword evidence="2" id="KW-0479">Metal-binding</keyword>